<evidence type="ECO:0000256" key="3">
    <source>
        <dbReference type="ARBA" id="ARBA00022692"/>
    </source>
</evidence>
<dbReference type="GO" id="GO:1904263">
    <property type="term" value="P:positive regulation of TORC1 signaling"/>
    <property type="evidence" value="ECO:0007669"/>
    <property type="project" value="TreeGrafter"/>
</dbReference>
<evidence type="ECO:0000256" key="6">
    <source>
        <dbReference type="ARBA" id="ARBA00023228"/>
    </source>
</evidence>
<name>A0A913WQL4_EXADI</name>
<dbReference type="PANTHER" id="PTHR15146:SF3">
    <property type="entry name" value="THH1_TOM1_TOM3 DOMAIN-CONTAINING PROTEIN"/>
    <property type="match status" value="1"/>
</dbReference>
<reference evidence="9" key="1">
    <citation type="submission" date="2022-11" db="UniProtKB">
        <authorList>
            <consortium name="EnsemblMetazoa"/>
        </authorList>
    </citation>
    <scope>IDENTIFICATION</scope>
</reference>
<keyword evidence="4 8" id="KW-1133">Transmembrane helix</keyword>
<keyword evidence="6" id="KW-0458">Lysosome</keyword>
<keyword evidence="10" id="KW-1185">Reference proteome</keyword>
<evidence type="ECO:0000313" key="9">
    <source>
        <dbReference type="EnsemblMetazoa" id="XP_020892604.1"/>
    </source>
</evidence>
<feature type="compositionally biased region" description="Basic and acidic residues" evidence="7">
    <location>
        <begin position="427"/>
        <end position="436"/>
    </location>
</feature>
<proteinExistence type="predicted"/>
<dbReference type="Proteomes" id="UP000887567">
    <property type="component" value="Unplaced"/>
</dbReference>
<organism evidence="9 10">
    <name type="scientific">Exaiptasia diaphana</name>
    <name type="common">Tropical sea anemone</name>
    <name type="synonym">Aiptasia pulchella</name>
    <dbReference type="NCBI Taxonomy" id="2652724"/>
    <lineage>
        <taxon>Eukaryota</taxon>
        <taxon>Metazoa</taxon>
        <taxon>Cnidaria</taxon>
        <taxon>Anthozoa</taxon>
        <taxon>Hexacorallia</taxon>
        <taxon>Actiniaria</taxon>
        <taxon>Aiptasiidae</taxon>
        <taxon>Exaiptasia</taxon>
    </lineage>
</organism>
<dbReference type="CDD" id="cd21464">
    <property type="entry name" value="7tm_GPR137"/>
    <property type="match status" value="1"/>
</dbReference>
<keyword evidence="5 8" id="KW-0472">Membrane</keyword>
<feature type="transmembrane region" description="Helical" evidence="8">
    <location>
        <begin position="187"/>
        <end position="206"/>
    </location>
</feature>
<feature type="transmembrane region" description="Helical" evidence="8">
    <location>
        <begin position="287"/>
        <end position="312"/>
    </location>
</feature>
<dbReference type="OrthoDB" id="192544at2759"/>
<dbReference type="GO" id="GO:0005765">
    <property type="term" value="C:lysosomal membrane"/>
    <property type="evidence" value="ECO:0007669"/>
    <property type="project" value="UniProtKB-SubCell"/>
</dbReference>
<dbReference type="AlphaFoldDB" id="A0A913WQL4"/>
<feature type="region of interest" description="Disordered" evidence="7">
    <location>
        <begin position="400"/>
        <end position="436"/>
    </location>
</feature>
<feature type="transmembrane region" description="Helical" evidence="8">
    <location>
        <begin position="227"/>
        <end position="248"/>
    </location>
</feature>
<evidence type="ECO:0000256" key="8">
    <source>
        <dbReference type="SAM" id="Phobius"/>
    </source>
</evidence>
<dbReference type="OMA" id="CCMCKLS"/>
<dbReference type="InterPro" id="IPR029723">
    <property type="entry name" value="GPR137"/>
</dbReference>
<evidence type="ECO:0000256" key="7">
    <source>
        <dbReference type="SAM" id="MobiDB-lite"/>
    </source>
</evidence>
<dbReference type="GO" id="GO:0012505">
    <property type="term" value="C:endomembrane system"/>
    <property type="evidence" value="ECO:0007669"/>
    <property type="project" value="UniProtKB-SubCell"/>
</dbReference>
<dbReference type="KEGG" id="epa:110231877"/>
<evidence type="ECO:0000256" key="4">
    <source>
        <dbReference type="ARBA" id="ARBA00022989"/>
    </source>
</evidence>
<dbReference type="PANTHER" id="PTHR15146">
    <property type="entry name" value="INTEGRAL MEMBRANE PROTEIN GPR137"/>
    <property type="match status" value="1"/>
</dbReference>
<feature type="transmembrane region" description="Helical" evidence="8">
    <location>
        <begin position="155"/>
        <end position="175"/>
    </location>
</feature>
<sequence>MARSDSNGTTKNILPFSRVITEGTTIPSSVQPPLPFNVHLGFAVVFIAIYALLFFFIISQLTLILYYRHRRLSYQSFFLFTCLFWAGARTSLFSFYFHDCMTVNNLPAFPRWLLFALPIYLQFLMLTLLTLYLVKFLVKSGRTSLEPARYKRTPNVIFTISNLIFLVINVISSVFCPDQSASRGLVITRVIVNEFLFIFAGILLCLSMRKITKTSNSSFFLEGQSTTVCQATSICLIVVFLYISRAVYNMIAITVPHDLSTFGFGWINISDEGEINNHDRIQNNVRALTFVAFGVVLILWEVFPTFMIIWFFRVRRPKDVSANVLQGPSVIANSNSFDKRSYFFDNPHRYDSDEDIQTNAHNKSNYDIPGILSPSATGAHSINTTRSYGSIAGLKSGSFNRSSSSYPIPGTTPPMLFNGRQSGYQRSHLETVKDHD</sequence>
<dbReference type="EnsemblMetazoa" id="XM_021036945.2">
    <property type="protein sequence ID" value="XP_020892604.1"/>
    <property type="gene ID" value="LOC110231877"/>
</dbReference>
<evidence type="ECO:0000256" key="5">
    <source>
        <dbReference type="ARBA" id="ARBA00023136"/>
    </source>
</evidence>
<dbReference type="GeneID" id="110231877"/>
<evidence type="ECO:0000313" key="10">
    <source>
        <dbReference type="Proteomes" id="UP000887567"/>
    </source>
</evidence>
<comment type="subcellular location">
    <subcellularLocation>
        <location evidence="1">Endomembrane system</location>
        <topology evidence="1">Multi-pass membrane protein</topology>
    </subcellularLocation>
    <subcellularLocation>
        <location evidence="2">Lysosome membrane</location>
    </subcellularLocation>
</comment>
<feature type="transmembrane region" description="Helical" evidence="8">
    <location>
        <begin position="112"/>
        <end position="134"/>
    </location>
</feature>
<keyword evidence="3 8" id="KW-0812">Transmembrane</keyword>
<evidence type="ECO:0000256" key="2">
    <source>
        <dbReference type="ARBA" id="ARBA00004656"/>
    </source>
</evidence>
<feature type="transmembrane region" description="Helical" evidence="8">
    <location>
        <begin position="77"/>
        <end position="97"/>
    </location>
</feature>
<feature type="transmembrane region" description="Helical" evidence="8">
    <location>
        <begin position="40"/>
        <end position="65"/>
    </location>
</feature>
<dbReference type="RefSeq" id="XP_020892604.1">
    <property type="nucleotide sequence ID" value="XM_021036945.2"/>
</dbReference>
<evidence type="ECO:0000256" key="1">
    <source>
        <dbReference type="ARBA" id="ARBA00004127"/>
    </source>
</evidence>
<accession>A0A913WQL4</accession>
<protein>
    <submittedName>
        <fullName evidence="9">Uncharacterized protein</fullName>
    </submittedName>
</protein>